<accession>A0A563VJW7</accession>
<proteinExistence type="predicted"/>
<organism evidence="1 2">
    <name type="scientific">Hyella patelloides LEGE 07179</name>
    <dbReference type="NCBI Taxonomy" id="945734"/>
    <lineage>
        <taxon>Bacteria</taxon>
        <taxon>Bacillati</taxon>
        <taxon>Cyanobacteriota</taxon>
        <taxon>Cyanophyceae</taxon>
        <taxon>Pleurocapsales</taxon>
        <taxon>Hyellaceae</taxon>
        <taxon>Hyella</taxon>
    </lineage>
</organism>
<name>A0A563VJW7_9CYAN</name>
<protein>
    <submittedName>
        <fullName evidence="1">Uncharacterized protein</fullName>
    </submittedName>
</protein>
<reference evidence="1 2" key="1">
    <citation type="submission" date="2019-01" db="EMBL/GenBank/DDBJ databases">
        <authorList>
            <person name="Brito A."/>
        </authorList>
    </citation>
    <scope>NUCLEOTIDE SEQUENCE [LARGE SCALE GENOMIC DNA]</scope>
    <source>
        <strain evidence="1">1</strain>
    </source>
</reference>
<dbReference type="EMBL" id="CAACVJ010000023">
    <property type="protein sequence ID" value="VEP11776.1"/>
    <property type="molecule type" value="Genomic_DNA"/>
</dbReference>
<evidence type="ECO:0000313" key="2">
    <source>
        <dbReference type="Proteomes" id="UP000320055"/>
    </source>
</evidence>
<gene>
    <name evidence="1" type="ORF">H1P_1190017</name>
</gene>
<dbReference type="Proteomes" id="UP000320055">
    <property type="component" value="Unassembled WGS sequence"/>
</dbReference>
<sequence>MPYTSLPVQGLLLPPEVWLSEDALYSRNDLGVTQADSLVPQEFN</sequence>
<dbReference type="AlphaFoldDB" id="A0A563VJW7"/>
<evidence type="ECO:0000313" key="1">
    <source>
        <dbReference type="EMBL" id="VEP11776.1"/>
    </source>
</evidence>
<keyword evidence="2" id="KW-1185">Reference proteome</keyword>